<dbReference type="EMBL" id="CP000383">
    <property type="protein sequence ID" value="ABG59543.1"/>
    <property type="molecule type" value="Genomic_DNA"/>
</dbReference>
<keyword evidence="2" id="KW-1185">Reference proteome</keyword>
<accession>A0A6N4SSW6</accession>
<dbReference type="PROSITE" id="PS51257">
    <property type="entry name" value="PROKAR_LIPOPROTEIN"/>
    <property type="match status" value="1"/>
</dbReference>
<proteinExistence type="predicted"/>
<dbReference type="RefSeq" id="WP_011585660.1">
    <property type="nucleotide sequence ID" value="NC_008255.1"/>
</dbReference>
<protein>
    <recommendedName>
        <fullName evidence="3">DUF4595 domain-containing protein</fullName>
    </recommendedName>
</protein>
<name>A0A6N4SSW6_CYTH3</name>
<dbReference type="Proteomes" id="UP000001822">
    <property type="component" value="Chromosome"/>
</dbReference>
<evidence type="ECO:0000313" key="1">
    <source>
        <dbReference type="EMBL" id="ABG59543.1"/>
    </source>
</evidence>
<dbReference type="OrthoDB" id="940551at2"/>
<evidence type="ECO:0000313" key="2">
    <source>
        <dbReference type="Proteomes" id="UP000001822"/>
    </source>
</evidence>
<dbReference type="AlphaFoldDB" id="A0A6N4SSW6"/>
<dbReference type="KEGG" id="chu:CHU_2282"/>
<sequence>MKKQFLLPAVLLVGFATTITSCKKDNDDAVTPSKQACSVEYILNGNDSLKVSYDSQERISKEEVFSKSSGNSQAYVTYDYSSGKIVEKTYQGGDIQSEVNYHLNANDNVEYSVAFDKDASGNNDFDNADTTWYLYDSDRHVTRTITHDRTDFIITQGLSKDTSWFTYSGGNLTKEERKIGTAATTTTYYTYGNNDATSEFLVPMPGDASIRNIYGKTSQKLPIAKTSDGTTVTYGYTFNSEGYVTRVDETTSGANNRTDIYYNCK</sequence>
<evidence type="ECO:0008006" key="3">
    <source>
        <dbReference type="Google" id="ProtNLM"/>
    </source>
</evidence>
<gene>
    <name evidence="1" type="ordered locus">CHU_2282</name>
</gene>
<organism evidence="1 2">
    <name type="scientific">Cytophaga hutchinsonii (strain ATCC 33406 / DSM 1761 / CIP 103989 / NBRC 15051 / NCIMB 9469 / D465)</name>
    <dbReference type="NCBI Taxonomy" id="269798"/>
    <lineage>
        <taxon>Bacteria</taxon>
        <taxon>Pseudomonadati</taxon>
        <taxon>Bacteroidota</taxon>
        <taxon>Cytophagia</taxon>
        <taxon>Cytophagales</taxon>
        <taxon>Cytophagaceae</taxon>
        <taxon>Cytophaga</taxon>
    </lineage>
</organism>
<reference evidence="1 2" key="1">
    <citation type="journal article" date="2007" name="Appl. Environ. Microbiol.">
        <title>Genome sequence of the cellulolytic gliding bacterium Cytophaga hutchinsonii.</title>
        <authorList>
            <person name="Xie G."/>
            <person name="Bruce D.C."/>
            <person name="Challacombe J.F."/>
            <person name="Chertkov O."/>
            <person name="Detter J.C."/>
            <person name="Gilna P."/>
            <person name="Han C.S."/>
            <person name="Lucas S."/>
            <person name="Misra M."/>
            <person name="Myers G.L."/>
            <person name="Richardson P."/>
            <person name="Tapia R."/>
            <person name="Thayer N."/>
            <person name="Thompson L.S."/>
            <person name="Brettin T.S."/>
            <person name="Henrissat B."/>
            <person name="Wilson D.B."/>
            <person name="McBride M.J."/>
        </authorList>
    </citation>
    <scope>NUCLEOTIDE SEQUENCE [LARGE SCALE GENOMIC DNA]</scope>
    <source>
        <strain evidence="2">ATCC 33406 / DSM 1761 / CIP 103989 / NBRC 15051 / NCIMB 9469 / D465</strain>
    </source>
</reference>